<dbReference type="Proteomes" id="UP000000270">
    <property type="component" value="Chromosome"/>
</dbReference>
<dbReference type="CDD" id="cd06661">
    <property type="entry name" value="GGCT_like"/>
    <property type="match status" value="1"/>
</dbReference>
<proteinExistence type="predicted"/>
<gene>
    <name evidence="1" type="ordered locus">AZC_1228</name>
</gene>
<evidence type="ECO:0000313" key="1">
    <source>
        <dbReference type="EMBL" id="BAF87226.1"/>
    </source>
</evidence>
<sequence>MNRPLTSRKRTRDPIRLRCNPIRACSRRRRLGDAKETPMLTRRNVLGGLASLGLGAVLPGAPPAWARTPVLPTQFLIGYGSLIDGDSRSGTAGERTDAVPVRVTDGFGYRRTWNARSRSGFTALGLEKAAGKAPTPINGVIFPVTDASLVKFDARESGYDRVMVAPALVESLSWLRLPDSGTMWIYVPKAGQRDFPPEAQFPLLQSYIDLVLQGALSYGRDFAAELIETTDGWSPFWLNDRPVARRPWAMVPHAGAIDSLLSSTAPASSVFGQRLYEGEYAVRHLTPARP</sequence>
<reference evidence="1 2" key="1">
    <citation type="journal article" date="2007" name="Appl. Environ. Microbiol.">
        <title>Rhizobial factors required for stem nodule maturation and maintenance in Sesbania rostrata-Azorhizobium caulinodans ORS571 symbiosis.</title>
        <authorList>
            <person name="Suzuki S."/>
            <person name="Aono T."/>
            <person name="Lee KB."/>
            <person name="Suzuki T."/>
            <person name="Liu CT."/>
            <person name="Miwa H."/>
            <person name="Wakao S."/>
            <person name="Iki T."/>
            <person name="Oyaizu H."/>
        </authorList>
    </citation>
    <scope>NUCLEOTIDE SEQUENCE [LARGE SCALE GENOMIC DNA]</scope>
    <source>
        <strain evidence="2">ATCC 43989 / DSM 5975 / JCM 20966 / LMG 6465 / NBRC 14845 / NCIMB 13405 / ORS 571</strain>
    </source>
</reference>
<reference evidence="2" key="2">
    <citation type="submission" date="2007-04" db="EMBL/GenBank/DDBJ databases">
        <title>Complete genome sequence of the nitrogen-fixing bacterium Azorhizobium caulinodans ORS571.</title>
        <authorList>
            <person name="Lee K.B."/>
            <person name="Backer P.D."/>
            <person name="Aono T."/>
            <person name="Liu C.T."/>
            <person name="Suzuki S."/>
            <person name="Suzuki T."/>
            <person name="Kaneko T."/>
            <person name="Yamada M."/>
            <person name="Tabata S."/>
            <person name="Kupfer D.M."/>
            <person name="Najar F.Z."/>
            <person name="Wiley G.B."/>
            <person name="Roe B."/>
            <person name="Binnewies T."/>
            <person name="Ussery D."/>
            <person name="Vereecke D."/>
            <person name="Gevers D."/>
            <person name="Holsters M."/>
            <person name="Oyaizu H."/>
        </authorList>
    </citation>
    <scope>NUCLEOTIDE SEQUENCE [LARGE SCALE GENOMIC DNA]</scope>
    <source>
        <strain evidence="2">ATCC 43989 / DSM 5975 / JCM 20966 / LMG 6465 / NBRC 14845 / NCIMB 13405 / ORS 571</strain>
    </source>
</reference>
<dbReference type="HOGENOM" id="CLU_083539_0_0_5"/>
<keyword evidence="2" id="KW-1185">Reference proteome</keyword>
<dbReference type="KEGG" id="azc:AZC_1228"/>
<evidence type="ECO:0000313" key="2">
    <source>
        <dbReference type="Proteomes" id="UP000000270"/>
    </source>
</evidence>
<reference evidence="1 2" key="4">
    <citation type="journal article" date="2009" name="Appl. Environ. Microbiol.">
        <title>Comparative genome-wide transcriptional profiling of Azorhizobium caulinodans ORS571 grown under free-living and symbiotic conditions.</title>
        <authorList>
            <person name="Tsukada S."/>
            <person name="Aono T."/>
            <person name="Akiba N."/>
            <person name="Lee KB."/>
            <person name="Liu CT."/>
            <person name="Toyazaki H."/>
            <person name="Oyaizu H."/>
        </authorList>
    </citation>
    <scope>NUCLEOTIDE SEQUENCE [LARGE SCALE GENOMIC DNA]</scope>
    <source>
        <strain evidence="2">ATCC 43989 / DSM 5975 / JCM 20966 / LMG 6465 / NBRC 14845 / NCIMB 13405 / ORS 571</strain>
    </source>
</reference>
<dbReference type="InterPro" id="IPR013024">
    <property type="entry name" value="GGCT-like"/>
</dbReference>
<organism evidence="1 2">
    <name type="scientific">Azorhizobium caulinodans (strain ATCC 43989 / DSM 5975 / JCM 20966 / LMG 6465 / NBRC 14845 / NCIMB 13405 / ORS 571)</name>
    <dbReference type="NCBI Taxonomy" id="438753"/>
    <lineage>
        <taxon>Bacteria</taxon>
        <taxon>Pseudomonadati</taxon>
        <taxon>Pseudomonadota</taxon>
        <taxon>Alphaproteobacteria</taxon>
        <taxon>Hyphomicrobiales</taxon>
        <taxon>Xanthobacteraceae</taxon>
        <taxon>Azorhizobium</taxon>
    </lineage>
</organism>
<reference evidence="1 2" key="5">
    <citation type="journal article" date="2010" name="Appl. Environ. Microbiol.">
        <title>phrR-like gene praR of Azorhizobium caulinodans ORS571 is essential for symbiosis with Sesbania rostrata and is involved in expression of reb genes.</title>
        <authorList>
            <person name="Akiba N."/>
            <person name="Aono T."/>
            <person name="Toyazaki H."/>
            <person name="Sato S."/>
            <person name="Oyaizu H."/>
        </authorList>
    </citation>
    <scope>NUCLEOTIDE SEQUENCE [LARGE SCALE GENOMIC DNA]</scope>
    <source>
        <strain evidence="2">ATCC 43989 / DSM 5975 / JCM 20966 / LMG 6465 / NBRC 14845 / NCIMB 13405 / ORS 571</strain>
    </source>
</reference>
<reference evidence="1 2" key="3">
    <citation type="journal article" date="2008" name="BMC Genomics">
        <title>The genome of the versatile nitrogen fixer Azorhizobium caulinodans ORS571.</title>
        <authorList>
            <person name="Lee KB."/>
            <person name="Backer P.D."/>
            <person name="Aono T."/>
            <person name="Liu CT."/>
            <person name="Suzuki S."/>
            <person name="Suzuki T."/>
            <person name="Kaneko T."/>
            <person name="Yamada M."/>
            <person name="Tabata S."/>
            <person name="Kupfer D.M."/>
            <person name="Najar F.Z."/>
            <person name="Wiley G.B."/>
            <person name="Roe B."/>
            <person name="Binnewies T.T."/>
            <person name="Ussery D.W."/>
            <person name="D'Haeze W."/>
            <person name="Herder J.D."/>
            <person name="Gevers D."/>
            <person name="Vereecke D."/>
            <person name="Holsters M."/>
            <person name="Oyaizu H."/>
        </authorList>
    </citation>
    <scope>NUCLEOTIDE SEQUENCE [LARGE SCALE GENOMIC DNA]</scope>
    <source>
        <strain evidence="2">ATCC 43989 / DSM 5975 / JCM 20966 / LMG 6465 / NBRC 14845 / NCIMB 13405 / ORS 571</strain>
    </source>
</reference>
<dbReference type="EMBL" id="AP009384">
    <property type="protein sequence ID" value="BAF87226.1"/>
    <property type="molecule type" value="Genomic_DNA"/>
</dbReference>
<reference evidence="1 2" key="6">
    <citation type="journal article" date="2011" name="Appl. Environ. Microbiol.">
        <title>Involvement of the azorhizobial chromosome partition gene (parA) in the onset of bacteroid differentiation during Sesbania rostrata stem nodule development.</title>
        <authorList>
            <person name="Liu CT."/>
            <person name="Lee KB."/>
            <person name="Wang YS."/>
            <person name="Peng MH."/>
            <person name="Lee KT."/>
            <person name="Suzuki S."/>
            <person name="Suzuki T."/>
            <person name="Oyaizu H."/>
        </authorList>
    </citation>
    <scope>NUCLEOTIDE SEQUENCE [LARGE SCALE GENOMIC DNA]</scope>
    <source>
        <strain evidence="2">ATCC 43989 / DSM 5975 / JCM 20966 / LMG 6465 / NBRC 14845 / NCIMB 13405 / ORS 571</strain>
    </source>
</reference>
<protein>
    <submittedName>
        <fullName evidence="1">Uncharacterized protein</fullName>
    </submittedName>
</protein>
<dbReference type="InterPro" id="IPR006311">
    <property type="entry name" value="TAT_signal"/>
</dbReference>
<name>A8I092_AZOC5</name>
<dbReference type="eggNOG" id="COG3703">
    <property type="taxonomic scope" value="Bacteria"/>
</dbReference>
<dbReference type="AlphaFoldDB" id="A8I092"/>
<dbReference type="PROSITE" id="PS51318">
    <property type="entry name" value="TAT"/>
    <property type="match status" value="1"/>
</dbReference>
<dbReference type="STRING" id="438753.AZC_1228"/>
<accession>A8I092</accession>